<feature type="transmembrane region" description="Helical" evidence="5">
    <location>
        <begin position="129"/>
        <end position="149"/>
    </location>
</feature>
<keyword evidence="2 5" id="KW-0812">Transmembrane</keyword>
<dbReference type="AlphaFoldDB" id="A0A9N9GCG1"/>
<reference evidence="6" key="1">
    <citation type="submission" date="2021-06" db="EMBL/GenBank/DDBJ databases">
        <authorList>
            <person name="Kallberg Y."/>
            <person name="Tangrot J."/>
            <person name="Rosling A."/>
        </authorList>
    </citation>
    <scope>NUCLEOTIDE SEQUENCE</scope>
    <source>
        <strain evidence="6">MT106</strain>
    </source>
</reference>
<keyword evidence="7" id="KW-1185">Reference proteome</keyword>
<comment type="subcellular location">
    <subcellularLocation>
        <location evidence="1">Membrane</location>
        <topology evidence="1">Multi-pass membrane protein</topology>
    </subcellularLocation>
</comment>
<feature type="transmembrane region" description="Helical" evidence="5">
    <location>
        <begin position="284"/>
        <end position="303"/>
    </location>
</feature>
<dbReference type="PIRSF" id="PIRSF036436">
    <property type="entry name" value="UCP036436"/>
    <property type="match status" value="1"/>
</dbReference>
<evidence type="ECO:0000313" key="7">
    <source>
        <dbReference type="Proteomes" id="UP000789831"/>
    </source>
</evidence>
<feature type="transmembrane region" description="Helical" evidence="5">
    <location>
        <begin position="244"/>
        <end position="264"/>
    </location>
</feature>
<evidence type="ECO:0000313" key="6">
    <source>
        <dbReference type="EMBL" id="CAG8592375.1"/>
    </source>
</evidence>
<comment type="caution">
    <text evidence="6">The sequence shown here is derived from an EMBL/GenBank/DDBJ whole genome shotgun (WGS) entry which is preliminary data.</text>
</comment>
<feature type="transmembrane region" description="Helical" evidence="5">
    <location>
        <begin position="161"/>
        <end position="180"/>
    </location>
</feature>
<dbReference type="EMBL" id="CAJVPL010001914">
    <property type="protein sequence ID" value="CAG8592375.1"/>
    <property type="molecule type" value="Genomic_DNA"/>
</dbReference>
<keyword evidence="3 5" id="KW-1133">Transmembrane helix</keyword>
<dbReference type="GO" id="GO:0000139">
    <property type="term" value="C:Golgi membrane"/>
    <property type="evidence" value="ECO:0007669"/>
    <property type="project" value="InterPro"/>
</dbReference>
<protein>
    <submittedName>
        <fullName evidence="6">4856_t:CDS:1</fullName>
    </submittedName>
</protein>
<feature type="transmembrane region" description="Helical" evidence="5">
    <location>
        <begin position="200"/>
        <end position="223"/>
    </location>
</feature>
<dbReference type="PANTHER" id="PTHR13146:SF0">
    <property type="entry name" value="SOLUTE CARRIER FAMILY 35 MEMBER F6"/>
    <property type="match status" value="1"/>
</dbReference>
<keyword evidence="4 5" id="KW-0472">Membrane</keyword>
<feature type="transmembrane region" description="Helical" evidence="5">
    <location>
        <begin position="47"/>
        <end position="70"/>
    </location>
</feature>
<dbReference type="Pfam" id="PF04142">
    <property type="entry name" value="Nuc_sug_transp"/>
    <property type="match status" value="1"/>
</dbReference>
<name>A0A9N9GCG1_9GLOM</name>
<dbReference type="PANTHER" id="PTHR13146">
    <property type="match status" value="1"/>
</dbReference>
<gene>
    <name evidence="6" type="ORF">AGERDE_LOCUS8674</name>
</gene>
<dbReference type="SUPFAM" id="SSF103481">
    <property type="entry name" value="Multidrug resistance efflux transporter EmrE"/>
    <property type="match status" value="1"/>
</dbReference>
<dbReference type="Proteomes" id="UP000789831">
    <property type="component" value="Unassembled WGS sequence"/>
</dbReference>
<dbReference type="GO" id="GO:0015165">
    <property type="term" value="F:pyrimidine nucleotide-sugar transmembrane transporter activity"/>
    <property type="evidence" value="ECO:0007669"/>
    <property type="project" value="InterPro"/>
</dbReference>
<evidence type="ECO:0000256" key="5">
    <source>
        <dbReference type="SAM" id="Phobius"/>
    </source>
</evidence>
<evidence type="ECO:0000256" key="1">
    <source>
        <dbReference type="ARBA" id="ARBA00004141"/>
    </source>
</evidence>
<dbReference type="InterPro" id="IPR007271">
    <property type="entry name" value="Nuc_sug_transpt"/>
</dbReference>
<feature type="transmembrane region" description="Helical" evidence="5">
    <location>
        <begin position="324"/>
        <end position="354"/>
    </location>
</feature>
<dbReference type="InterPro" id="IPR012404">
    <property type="entry name" value="UCP036436"/>
</dbReference>
<organism evidence="6 7">
    <name type="scientific">Ambispora gerdemannii</name>
    <dbReference type="NCBI Taxonomy" id="144530"/>
    <lineage>
        <taxon>Eukaryota</taxon>
        <taxon>Fungi</taxon>
        <taxon>Fungi incertae sedis</taxon>
        <taxon>Mucoromycota</taxon>
        <taxon>Glomeromycotina</taxon>
        <taxon>Glomeromycetes</taxon>
        <taxon>Archaeosporales</taxon>
        <taxon>Ambisporaceae</taxon>
        <taxon>Ambispora</taxon>
    </lineage>
</organism>
<evidence type="ECO:0000256" key="3">
    <source>
        <dbReference type="ARBA" id="ARBA00022989"/>
    </source>
</evidence>
<evidence type="ECO:0000256" key="4">
    <source>
        <dbReference type="ARBA" id="ARBA00023136"/>
    </source>
</evidence>
<evidence type="ECO:0000256" key="2">
    <source>
        <dbReference type="ARBA" id="ARBA00022692"/>
    </source>
</evidence>
<sequence>MATKFLVAGMLTSGVCNTILNKLQDMQCVKNCDNPDPDKREYFEQPVWQTLIMFFGETLCFVAVYVLLFWERRNKPKLYDPVDAIVREGEDSSSPPPIIGIDDEVSVPSEKLTGWKLMNVGLIYTSASVYQMLRGAVVIFTAAFSIIFLKRILYTYHWISLFLVVLGVAIVGLSSALFPPTKPSDFTDNYDLTIKKTSDATAALIGVFFVLVAQIFTASQFVLEEKIMYKYRVSPLRAVGLEGIFGVITVTVGMFILHFAYGSTHPDGYFNISNGYHQIVDNAGVWQSGVAICFSIAFFNFFGLSVTRSISATARSTIDTARNVFIWIVSLFLGWETFSWLQLIGFIILIWGTFLFNGVVKLPSFLEPLEPVVPERRPSSVENAPLLPEDHEP</sequence>
<proteinExistence type="predicted"/>
<dbReference type="OrthoDB" id="29773at2759"/>
<dbReference type="InterPro" id="IPR037185">
    <property type="entry name" value="EmrE-like"/>
</dbReference>
<accession>A0A9N9GCG1</accession>